<evidence type="ECO:0000256" key="1">
    <source>
        <dbReference type="ARBA" id="ARBA00022636"/>
    </source>
</evidence>
<dbReference type="InterPro" id="IPR012349">
    <property type="entry name" value="Split_barrel_FMN-bd"/>
</dbReference>
<accession>A0A7T0BT58</accession>
<keyword evidence="6" id="KW-0969">Cilium</keyword>
<dbReference type="EMBL" id="CP048685">
    <property type="protein sequence ID" value="QPJ60490.1"/>
    <property type="molecule type" value="Genomic_DNA"/>
</dbReference>
<evidence type="ECO:0000259" key="5">
    <source>
        <dbReference type="Pfam" id="PF12945"/>
    </source>
</evidence>
<organism evidence="6 7">
    <name type="scientific">Candidatus Nitronauta litoralis</name>
    <dbReference type="NCBI Taxonomy" id="2705533"/>
    <lineage>
        <taxon>Bacteria</taxon>
        <taxon>Pseudomonadati</taxon>
        <taxon>Nitrospinota/Tectimicrobiota group</taxon>
        <taxon>Nitrospinota</taxon>
        <taxon>Nitrospinia</taxon>
        <taxon>Nitrospinales</taxon>
        <taxon>Nitrospinaceae</taxon>
        <taxon>Candidatus Nitronauta</taxon>
    </lineage>
</organism>
<dbReference type="Pfam" id="PF12945">
    <property type="entry name" value="PilZNR"/>
    <property type="match status" value="1"/>
</dbReference>
<protein>
    <submittedName>
        <fullName evidence="6">Flagellar brake protein</fullName>
    </submittedName>
</protein>
<dbReference type="GO" id="GO:0035438">
    <property type="term" value="F:cyclic-di-GMP binding"/>
    <property type="evidence" value="ECO:0007669"/>
    <property type="project" value="InterPro"/>
</dbReference>
<feature type="domain" description="Type III secretion system flagellar brake protein YcgR PilZN" evidence="5">
    <location>
        <begin position="15"/>
        <end position="92"/>
    </location>
</feature>
<dbReference type="SUPFAM" id="SSF141371">
    <property type="entry name" value="PilZ domain-like"/>
    <property type="match status" value="2"/>
</dbReference>
<evidence type="ECO:0000259" key="4">
    <source>
        <dbReference type="Pfam" id="PF07238"/>
    </source>
</evidence>
<dbReference type="KEGG" id="nli:G3M70_00730"/>
<dbReference type="InterPro" id="IPR009926">
    <property type="entry name" value="T3SS_YcgR_PilZN"/>
</dbReference>
<sequence>MKVVTKNGLPLGLGIRVQSSVRGEQHRVSIRGWMDNQYIIADIPNFHGEVIRLAPQTGVTINYTIDGTFVSFKTAVLHTFYQAVSLMILDFPRNFETYNLRRHQRQRAHFPLAFSIEENAVSPKQGTIRDISIKGALIIHSDMLQKGDRVFLNFQLQTGNLANLPAEVRNIRVNKKNGSEQFVSGLQFLHPHDDQVRVLREFVETRLNDRRNLKRA</sequence>
<evidence type="ECO:0000256" key="3">
    <source>
        <dbReference type="ARBA" id="ARBA00023143"/>
    </source>
</evidence>
<keyword evidence="2" id="KW-0547">Nucleotide-binding</keyword>
<keyword evidence="6" id="KW-0966">Cell projection</keyword>
<feature type="domain" description="PilZ" evidence="4">
    <location>
        <begin position="100"/>
        <end position="204"/>
    </location>
</feature>
<keyword evidence="1" id="KW-0973">c-di-GMP</keyword>
<evidence type="ECO:0000313" key="6">
    <source>
        <dbReference type="EMBL" id="QPJ60490.1"/>
    </source>
</evidence>
<name>A0A7T0BT58_9BACT</name>
<evidence type="ECO:0000256" key="2">
    <source>
        <dbReference type="ARBA" id="ARBA00022741"/>
    </source>
</evidence>
<dbReference type="AlphaFoldDB" id="A0A7T0BT58"/>
<gene>
    <name evidence="6" type="ORF">G3M70_00730</name>
</gene>
<dbReference type="Pfam" id="PF07238">
    <property type="entry name" value="PilZ"/>
    <property type="match status" value="1"/>
</dbReference>
<dbReference type="Gene3D" id="2.40.10.220">
    <property type="entry name" value="predicted glycosyltransferase like domains"/>
    <property type="match status" value="1"/>
</dbReference>
<evidence type="ECO:0000313" key="7">
    <source>
        <dbReference type="Proteomes" id="UP000594688"/>
    </source>
</evidence>
<proteinExistence type="predicted"/>
<dbReference type="Gene3D" id="2.30.110.10">
    <property type="entry name" value="Electron Transport, Fmn-binding Protein, Chain A"/>
    <property type="match status" value="1"/>
</dbReference>
<dbReference type="Proteomes" id="UP000594688">
    <property type="component" value="Chromosome"/>
</dbReference>
<keyword evidence="3" id="KW-0975">Bacterial flagellum</keyword>
<keyword evidence="6" id="KW-0282">Flagellum</keyword>
<dbReference type="InterPro" id="IPR009875">
    <property type="entry name" value="PilZ_domain"/>
</dbReference>
<reference evidence="6 7" key="1">
    <citation type="submission" date="2020-02" db="EMBL/GenBank/DDBJ databases">
        <title>Genomic and physiological characterization of two novel Nitrospinaceae genera.</title>
        <authorList>
            <person name="Mueller A.J."/>
            <person name="Jung M.-Y."/>
            <person name="Strachan C.R."/>
            <person name="Herbold C.W."/>
            <person name="Kirkegaard R.H."/>
            <person name="Daims H."/>
        </authorList>
    </citation>
    <scope>NUCLEOTIDE SEQUENCE [LARGE SCALE GENOMIC DNA]</scope>
    <source>
        <strain evidence="6">EB</strain>
    </source>
</reference>